<dbReference type="InterPro" id="IPR044208">
    <property type="entry name" value="FKBP19-like"/>
</dbReference>
<dbReference type="InterPro" id="IPR001179">
    <property type="entry name" value="PPIase_FKBP_dom"/>
</dbReference>
<evidence type="ECO:0000313" key="3">
    <source>
        <dbReference type="EMBL" id="EJK66576.1"/>
    </source>
</evidence>
<dbReference type="Proteomes" id="UP000266841">
    <property type="component" value="Unassembled WGS sequence"/>
</dbReference>
<evidence type="ECO:0000313" key="4">
    <source>
        <dbReference type="Proteomes" id="UP000266841"/>
    </source>
</evidence>
<proteinExistence type="predicted"/>
<dbReference type="PANTHER" id="PTHR47717:SF1">
    <property type="entry name" value="PEPTIDYL-PROLYL CIS-TRANS ISOMERASE FKBP19, CHLOROPLASTIC"/>
    <property type="match status" value="1"/>
</dbReference>
<reference evidence="3 4" key="1">
    <citation type="journal article" date="2012" name="Genome Biol.">
        <title>Genome and low-iron response of an oceanic diatom adapted to chronic iron limitation.</title>
        <authorList>
            <person name="Lommer M."/>
            <person name="Specht M."/>
            <person name="Roy A.S."/>
            <person name="Kraemer L."/>
            <person name="Andreson R."/>
            <person name="Gutowska M.A."/>
            <person name="Wolf J."/>
            <person name="Bergner S.V."/>
            <person name="Schilhabel M.B."/>
            <person name="Klostermeier U.C."/>
            <person name="Beiko R.G."/>
            <person name="Rosenstiel P."/>
            <person name="Hippler M."/>
            <person name="Laroche J."/>
        </authorList>
    </citation>
    <scope>NUCLEOTIDE SEQUENCE [LARGE SCALE GENOMIC DNA]</scope>
    <source>
        <strain evidence="3 4">CCMP1005</strain>
    </source>
</reference>
<organism evidence="3 4">
    <name type="scientific">Thalassiosira oceanica</name>
    <name type="common">Marine diatom</name>
    <dbReference type="NCBI Taxonomy" id="159749"/>
    <lineage>
        <taxon>Eukaryota</taxon>
        <taxon>Sar</taxon>
        <taxon>Stramenopiles</taxon>
        <taxon>Ochrophyta</taxon>
        <taxon>Bacillariophyta</taxon>
        <taxon>Coscinodiscophyceae</taxon>
        <taxon>Thalassiosirophycidae</taxon>
        <taxon>Thalassiosirales</taxon>
        <taxon>Thalassiosiraceae</taxon>
        <taxon>Thalassiosira</taxon>
    </lineage>
</organism>
<dbReference type="AlphaFoldDB" id="K0SZV9"/>
<evidence type="ECO:0000259" key="2">
    <source>
        <dbReference type="PROSITE" id="PS50059"/>
    </source>
</evidence>
<dbReference type="PANTHER" id="PTHR47717">
    <property type="entry name" value="PEPTIDYL-PROLYL CIS-TRANS ISOMERASE FKBP19, CHLOROPLASTIC"/>
    <property type="match status" value="1"/>
</dbReference>
<keyword evidence="1" id="KW-0697">Rotamase</keyword>
<dbReference type="Pfam" id="PF00254">
    <property type="entry name" value="FKBP_C"/>
    <property type="match status" value="1"/>
</dbReference>
<dbReference type="PROSITE" id="PS50059">
    <property type="entry name" value="FKBP_PPIASE"/>
    <property type="match status" value="1"/>
</dbReference>
<evidence type="ECO:0000256" key="1">
    <source>
        <dbReference type="PROSITE-ProRule" id="PRU00277"/>
    </source>
</evidence>
<sequence>GEGTPLVFTVGDGTVLPGLESGLIGMEKGAIRRIIVPGEVGYAANPDLEPRPLTDVEKRALDSVVKNPRRDQTVMFDVKVERVR</sequence>
<dbReference type="eggNOG" id="KOG0552">
    <property type="taxonomic scope" value="Eukaryota"/>
</dbReference>
<gene>
    <name evidence="3" type="ORF">THAOC_12499</name>
</gene>
<dbReference type="OrthoDB" id="77911at2759"/>
<dbReference type="SUPFAM" id="SSF54534">
    <property type="entry name" value="FKBP-like"/>
    <property type="match status" value="1"/>
</dbReference>
<dbReference type="Gene3D" id="3.10.50.40">
    <property type="match status" value="1"/>
</dbReference>
<dbReference type="EMBL" id="AGNL01014722">
    <property type="protein sequence ID" value="EJK66576.1"/>
    <property type="molecule type" value="Genomic_DNA"/>
</dbReference>
<comment type="catalytic activity">
    <reaction evidence="1">
        <text>[protein]-peptidylproline (omega=180) = [protein]-peptidylproline (omega=0)</text>
        <dbReference type="Rhea" id="RHEA:16237"/>
        <dbReference type="Rhea" id="RHEA-COMP:10747"/>
        <dbReference type="Rhea" id="RHEA-COMP:10748"/>
        <dbReference type="ChEBI" id="CHEBI:83833"/>
        <dbReference type="ChEBI" id="CHEBI:83834"/>
        <dbReference type="EC" id="5.2.1.8"/>
    </reaction>
</comment>
<feature type="non-terminal residue" evidence="3">
    <location>
        <position position="1"/>
    </location>
</feature>
<protein>
    <recommendedName>
        <fullName evidence="1">peptidylprolyl isomerase</fullName>
        <ecNumber evidence="1">5.2.1.8</ecNumber>
    </recommendedName>
</protein>
<dbReference type="GO" id="GO:0003755">
    <property type="term" value="F:peptidyl-prolyl cis-trans isomerase activity"/>
    <property type="evidence" value="ECO:0007669"/>
    <property type="project" value="UniProtKB-KW"/>
</dbReference>
<keyword evidence="1" id="KW-0413">Isomerase</keyword>
<comment type="caution">
    <text evidence="3">The sequence shown here is derived from an EMBL/GenBank/DDBJ whole genome shotgun (WGS) entry which is preliminary data.</text>
</comment>
<dbReference type="InterPro" id="IPR046357">
    <property type="entry name" value="PPIase_dom_sf"/>
</dbReference>
<accession>K0SZV9</accession>
<keyword evidence="4" id="KW-1185">Reference proteome</keyword>
<dbReference type="EC" id="5.2.1.8" evidence="1"/>
<name>K0SZV9_THAOC</name>
<feature type="domain" description="PPIase FKBP-type" evidence="2">
    <location>
        <begin position="1"/>
        <end position="84"/>
    </location>
</feature>